<evidence type="ECO:0000313" key="2">
    <source>
        <dbReference type="Proteomes" id="UP000593562"/>
    </source>
</evidence>
<organism evidence="1 2">
    <name type="scientific">Tripterygium wilfordii</name>
    <name type="common">Thunder God vine</name>
    <dbReference type="NCBI Taxonomy" id="458696"/>
    <lineage>
        <taxon>Eukaryota</taxon>
        <taxon>Viridiplantae</taxon>
        <taxon>Streptophyta</taxon>
        <taxon>Embryophyta</taxon>
        <taxon>Tracheophyta</taxon>
        <taxon>Spermatophyta</taxon>
        <taxon>Magnoliopsida</taxon>
        <taxon>eudicotyledons</taxon>
        <taxon>Gunneridae</taxon>
        <taxon>Pentapetalae</taxon>
        <taxon>rosids</taxon>
        <taxon>fabids</taxon>
        <taxon>Celastrales</taxon>
        <taxon>Celastraceae</taxon>
        <taxon>Tripterygium</taxon>
    </lineage>
</organism>
<dbReference type="Proteomes" id="UP000593562">
    <property type="component" value="Unassembled WGS sequence"/>
</dbReference>
<keyword evidence="2" id="KW-1185">Reference proteome</keyword>
<protein>
    <submittedName>
        <fullName evidence="1">Uncharacterized protein</fullName>
    </submittedName>
</protein>
<sequence length="237" mass="26261">MSLIPHSSASSSSSRTYEICLVCEANYGTRDYRYEVFVVDVGPCSGGDHGLRVLRNPLFRIPDAYATMGFFAVDSSIYFLGGFRLGEPDPSLRISNNVYVYDTSSSDSAIKKLSCMNYGKLLPVIIGPLNEKFYAISKYLSFHDFEEKVECRAYPMSLGDGLVCAVVAGYDPGYDQIVPAPAPAPAYDDDPHLPSTHIISIGVFVDGPKFNPLYTHQYKDDHNMKYCKRTLVASFPL</sequence>
<reference evidence="1 2" key="1">
    <citation type="journal article" date="2020" name="Nat. Commun.">
        <title>Genome of Tripterygium wilfordii and identification of cytochrome P450 involved in triptolide biosynthesis.</title>
        <authorList>
            <person name="Tu L."/>
            <person name="Su P."/>
            <person name="Zhang Z."/>
            <person name="Gao L."/>
            <person name="Wang J."/>
            <person name="Hu T."/>
            <person name="Zhou J."/>
            <person name="Zhang Y."/>
            <person name="Zhao Y."/>
            <person name="Liu Y."/>
            <person name="Song Y."/>
            <person name="Tong Y."/>
            <person name="Lu Y."/>
            <person name="Yang J."/>
            <person name="Xu C."/>
            <person name="Jia M."/>
            <person name="Peters R.J."/>
            <person name="Huang L."/>
            <person name="Gao W."/>
        </authorList>
    </citation>
    <scope>NUCLEOTIDE SEQUENCE [LARGE SCALE GENOMIC DNA]</scope>
    <source>
        <strain evidence="2">cv. XIE 37</strain>
        <tissue evidence="1">Leaf</tissue>
    </source>
</reference>
<dbReference type="AlphaFoldDB" id="A0A7J7DFA7"/>
<dbReference type="InParanoid" id="A0A7J7DFA7"/>
<evidence type="ECO:0000313" key="1">
    <source>
        <dbReference type="EMBL" id="KAF5744974.1"/>
    </source>
</evidence>
<comment type="caution">
    <text evidence="1">The sequence shown here is derived from an EMBL/GenBank/DDBJ whole genome shotgun (WGS) entry which is preliminary data.</text>
</comment>
<dbReference type="EMBL" id="JAAARO010000007">
    <property type="protein sequence ID" value="KAF5744974.1"/>
    <property type="molecule type" value="Genomic_DNA"/>
</dbReference>
<proteinExistence type="predicted"/>
<gene>
    <name evidence="1" type="ORF">HS088_TW07G00555</name>
</gene>
<accession>A0A7J7DFA7</accession>
<name>A0A7J7DFA7_TRIWF</name>